<dbReference type="SUPFAM" id="SSF52096">
    <property type="entry name" value="ClpP/crotonase"/>
    <property type="match status" value="1"/>
</dbReference>
<dbReference type="AlphaFoldDB" id="W8VQ39"/>
<dbReference type="Gene3D" id="3.90.226.10">
    <property type="entry name" value="2-enoyl-CoA Hydratase, Chain A, domain 1"/>
    <property type="match status" value="1"/>
</dbReference>
<dbReference type="PROSITE" id="PS50106">
    <property type="entry name" value="PDZ"/>
    <property type="match status" value="1"/>
</dbReference>
<reference evidence="8 9" key="1">
    <citation type="journal article" date="2014" name="Proc. Natl. Acad. Sci. U.S.A.">
        <title>Functional characterization of flavobacteria rhodopsins reveals a unique class of light-driven chloride pump in bacteria.</title>
        <authorList>
            <person name="Yoshizawa S."/>
            <person name="Kumagai Y."/>
            <person name="Kim H."/>
            <person name="Ogura Y."/>
            <person name="Hayashi T."/>
            <person name="Iwasaki W."/>
            <person name="DeLong E.F."/>
            <person name="Kogure K."/>
        </authorList>
    </citation>
    <scope>NUCLEOTIDE SEQUENCE [LARGE SCALE GENOMIC DNA]</scope>
    <source>
        <strain evidence="8 9">S1-08</strain>
    </source>
</reference>
<evidence type="ECO:0000313" key="8">
    <source>
        <dbReference type="EMBL" id="BAO55434.1"/>
    </source>
</evidence>
<evidence type="ECO:0000256" key="6">
    <source>
        <dbReference type="SAM" id="MobiDB-lite"/>
    </source>
</evidence>
<dbReference type="Pfam" id="PF03572">
    <property type="entry name" value="Peptidase_S41"/>
    <property type="match status" value="1"/>
</dbReference>
<dbReference type="GO" id="GO:0004175">
    <property type="term" value="F:endopeptidase activity"/>
    <property type="evidence" value="ECO:0007669"/>
    <property type="project" value="TreeGrafter"/>
</dbReference>
<dbReference type="InterPro" id="IPR004447">
    <property type="entry name" value="Peptidase_S41A"/>
</dbReference>
<evidence type="ECO:0000256" key="3">
    <source>
        <dbReference type="ARBA" id="ARBA00022801"/>
    </source>
</evidence>
<evidence type="ECO:0000313" key="9">
    <source>
        <dbReference type="Proteomes" id="UP000031760"/>
    </source>
</evidence>
<name>W8VQ39_9FLAO</name>
<dbReference type="KEGG" id="nmf:NMS_1425"/>
<dbReference type="SMART" id="SM00245">
    <property type="entry name" value="TSPc"/>
    <property type="match status" value="1"/>
</dbReference>
<dbReference type="RefSeq" id="WP_231862369.1">
    <property type="nucleotide sequence ID" value="NZ_AP014548.1"/>
</dbReference>
<gene>
    <name evidence="8" type="ORF">NMS_1425</name>
</gene>
<evidence type="ECO:0000256" key="5">
    <source>
        <dbReference type="RuleBase" id="RU004404"/>
    </source>
</evidence>
<evidence type="ECO:0000256" key="1">
    <source>
        <dbReference type="ARBA" id="ARBA00009179"/>
    </source>
</evidence>
<accession>W8VQ39</accession>
<evidence type="ECO:0000256" key="4">
    <source>
        <dbReference type="ARBA" id="ARBA00022825"/>
    </source>
</evidence>
<keyword evidence="3 5" id="KW-0378">Hydrolase</keyword>
<keyword evidence="2 5" id="KW-0645">Protease</keyword>
<dbReference type="InterPro" id="IPR036034">
    <property type="entry name" value="PDZ_sf"/>
</dbReference>
<dbReference type="STRING" id="1454201.NMS_1425"/>
<dbReference type="HOGENOM" id="CLU_016199_1_1_10"/>
<dbReference type="InterPro" id="IPR005151">
    <property type="entry name" value="Tail-specific_protease"/>
</dbReference>
<dbReference type="InterPro" id="IPR029045">
    <property type="entry name" value="ClpP/crotonase-like_dom_sf"/>
</dbReference>
<dbReference type="GO" id="GO:0008236">
    <property type="term" value="F:serine-type peptidase activity"/>
    <property type="evidence" value="ECO:0007669"/>
    <property type="project" value="UniProtKB-KW"/>
</dbReference>
<feature type="domain" description="PDZ" evidence="7">
    <location>
        <begin position="265"/>
        <end position="336"/>
    </location>
</feature>
<evidence type="ECO:0000256" key="2">
    <source>
        <dbReference type="ARBA" id="ARBA00022670"/>
    </source>
</evidence>
<dbReference type="SUPFAM" id="SSF50156">
    <property type="entry name" value="PDZ domain-like"/>
    <property type="match status" value="1"/>
</dbReference>
<dbReference type="InterPro" id="IPR001478">
    <property type="entry name" value="PDZ"/>
</dbReference>
<dbReference type="PANTHER" id="PTHR32060:SF22">
    <property type="entry name" value="CARBOXYL-TERMINAL-PROCESSING PEPTIDASE 3, CHLOROPLASTIC"/>
    <property type="match status" value="1"/>
</dbReference>
<dbReference type="PANTHER" id="PTHR32060">
    <property type="entry name" value="TAIL-SPECIFIC PROTEASE"/>
    <property type="match status" value="1"/>
</dbReference>
<protein>
    <submittedName>
        <fullName evidence="8">Tail-specific protease</fullName>
    </submittedName>
</protein>
<keyword evidence="9" id="KW-1185">Reference proteome</keyword>
<dbReference type="Pfam" id="PF17804">
    <property type="entry name" value="TSP_NTD"/>
    <property type="match status" value="1"/>
</dbReference>
<dbReference type="Proteomes" id="UP000031760">
    <property type="component" value="Chromosome"/>
</dbReference>
<feature type="compositionally biased region" description="Acidic residues" evidence="6">
    <location>
        <begin position="186"/>
        <end position="195"/>
    </location>
</feature>
<dbReference type="GO" id="GO:0007165">
    <property type="term" value="P:signal transduction"/>
    <property type="evidence" value="ECO:0007669"/>
    <property type="project" value="TreeGrafter"/>
</dbReference>
<dbReference type="InterPro" id="IPR040573">
    <property type="entry name" value="TSP_N"/>
</dbReference>
<dbReference type="SMART" id="SM00228">
    <property type="entry name" value="PDZ"/>
    <property type="match status" value="1"/>
</dbReference>
<feature type="region of interest" description="Disordered" evidence="6">
    <location>
        <begin position="185"/>
        <end position="210"/>
    </location>
</feature>
<feature type="compositionally biased region" description="Basic and acidic residues" evidence="6">
    <location>
        <begin position="201"/>
        <end position="210"/>
    </location>
</feature>
<comment type="similarity">
    <text evidence="1 5">Belongs to the peptidase S41A family.</text>
</comment>
<proteinExistence type="inferred from homology"/>
<organism evidence="8 9">
    <name type="scientific">Nonlabens marinus S1-08</name>
    <dbReference type="NCBI Taxonomy" id="1454201"/>
    <lineage>
        <taxon>Bacteria</taxon>
        <taxon>Pseudomonadati</taxon>
        <taxon>Bacteroidota</taxon>
        <taxon>Flavobacteriia</taxon>
        <taxon>Flavobacteriales</taxon>
        <taxon>Flavobacteriaceae</taxon>
        <taxon>Nonlabens</taxon>
    </lineage>
</organism>
<dbReference type="Pfam" id="PF11818">
    <property type="entry name" value="DUF3340"/>
    <property type="match status" value="1"/>
</dbReference>
<dbReference type="NCBIfam" id="TIGR00225">
    <property type="entry name" value="prc"/>
    <property type="match status" value="1"/>
</dbReference>
<dbReference type="CDD" id="cd06782">
    <property type="entry name" value="cpPDZ_CPP-like"/>
    <property type="match status" value="1"/>
</dbReference>
<dbReference type="InterPro" id="IPR020992">
    <property type="entry name" value="Tail_Prtase_C"/>
</dbReference>
<dbReference type="Pfam" id="PF00595">
    <property type="entry name" value="PDZ"/>
    <property type="match status" value="1"/>
</dbReference>
<dbReference type="Gene3D" id="2.30.42.10">
    <property type="match status" value="1"/>
</dbReference>
<keyword evidence="4 5" id="KW-0720">Serine protease</keyword>
<evidence type="ECO:0000259" key="7">
    <source>
        <dbReference type="PROSITE" id="PS50106"/>
    </source>
</evidence>
<dbReference type="GO" id="GO:0006508">
    <property type="term" value="P:proteolysis"/>
    <property type="evidence" value="ECO:0007669"/>
    <property type="project" value="UniProtKB-KW"/>
</dbReference>
<sequence>MNDLMNFLKNNIAIAVIALMAATASCSFTNSSSIDPGDKEKEQLLVELIHHVLERNHYSPADLTDQFSQDVFKNFVYEVDPAKRYFLASDYQEFQTFEFLIDDQIRDGRVDFFNIVYERLLKREKESEAIFKEVINQPFDFDAEEEINTDYESIPYAANRKELKDHWRKLLKLSAIGIYNSKLEDQEASDTDDENSMSKAFTEKKTPSELEKEARMEVKKSMEENFDLSDDVDRLDYFSVFLNNITTHFDPHTNYFAPQSKDRFDTSISGTLEGIGARLQKKMDNIEIMEIISGGPASTSGKLEKGDQILRVAQDKDSIATSIVGMRISDAVDLIKGPKGTKVILTLKKVDGSIKEVTLIRDVVLIEETFAKTALIQDDEMSYGVINLPKFYFSTENASARAAGDDVAKEIVKLKAEGMEGLVIDLRNNGGGSLREVIEMAGLFIEDGPIVQVGAKNNRTQTLNDDDGGKILWEGPLVVLVNELSASASEILAAALQDYDRAIVIGSKQTFGKGTVQNFEDLNRYVRTTDFGDLGALKLTTQKFYRVNGGSTQLEGVKSDVVAPDRYSYIKIGERDEEFPLPYDEIPAATYRKFNGYSNLKESIEASQERIDRNEFFQLIDRNAEWLAEQREQYMIPLSIKSYQSRLANLDKETDQFKRLDDYKNDLKVSSLKGEMALMQQDTSLADKRNRWHSNINEDMYIEEAINVLRDLKTNKIKRNGSVSLKN</sequence>
<dbReference type="CDD" id="cd07560">
    <property type="entry name" value="Peptidase_S41_CPP"/>
    <property type="match status" value="1"/>
</dbReference>
<dbReference type="EMBL" id="AP014548">
    <property type="protein sequence ID" value="BAO55434.1"/>
    <property type="molecule type" value="Genomic_DNA"/>
</dbReference>
<dbReference type="GO" id="GO:0030288">
    <property type="term" value="C:outer membrane-bounded periplasmic space"/>
    <property type="evidence" value="ECO:0007669"/>
    <property type="project" value="TreeGrafter"/>
</dbReference>